<sequence length="106" mass="12412">MNLSFEKTWENAIAPIDRQAITQLFEDTKDSQERYSHYKSTTNHRGHTLITLLIHNRSDQLLLFNHTEVAYENNVDFFTIPKLIIPPKTSTPWCFIYKNKGTAQVD</sequence>
<dbReference type="Proteomes" id="UP000294641">
    <property type="component" value="Unassembled WGS sequence"/>
</dbReference>
<dbReference type="NCBIfam" id="TIGR04398">
    <property type="entry name" value="SLAP_DUP"/>
    <property type="match status" value="1"/>
</dbReference>
<name>A0A8B4Q9R8_9BACL</name>
<dbReference type="EMBL" id="SNZG01000027">
    <property type="protein sequence ID" value="TDR36013.1"/>
    <property type="molecule type" value="Genomic_DNA"/>
</dbReference>
<dbReference type="InterPro" id="IPR030910">
    <property type="entry name" value="SLAP_dom"/>
</dbReference>
<proteinExistence type="predicted"/>
<evidence type="ECO:0000313" key="1">
    <source>
        <dbReference type="EMBL" id="STX09469.1"/>
    </source>
</evidence>
<protein>
    <submittedName>
        <fullName evidence="2">SLAP domain-containing protein</fullName>
    </submittedName>
</protein>
<evidence type="ECO:0000313" key="4">
    <source>
        <dbReference type="Proteomes" id="UP000294641"/>
    </source>
</evidence>
<comment type="caution">
    <text evidence="1">The sequence shown here is derived from an EMBL/GenBank/DDBJ whole genome shotgun (WGS) entry which is preliminary data.</text>
</comment>
<dbReference type="EMBL" id="UGNP01000001">
    <property type="protein sequence ID" value="STX09469.1"/>
    <property type="molecule type" value="Genomic_DNA"/>
</dbReference>
<dbReference type="Proteomes" id="UP000254330">
    <property type="component" value="Unassembled WGS sequence"/>
</dbReference>
<organism evidence="1 3">
    <name type="scientific">Kurthia zopfii</name>
    <dbReference type="NCBI Taxonomy" id="1650"/>
    <lineage>
        <taxon>Bacteria</taxon>
        <taxon>Bacillati</taxon>
        <taxon>Bacillota</taxon>
        <taxon>Bacilli</taxon>
        <taxon>Bacillales</taxon>
        <taxon>Caryophanaceae</taxon>
        <taxon>Kurthia</taxon>
    </lineage>
</organism>
<accession>A0A8B4Q9R8</accession>
<dbReference type="AlphaFoldDB" id="A0A8B4Q9R8"/>
<dbReference type="RefSeq" id="WP_109350206.1">
    <property type="nucleotide sequence ID" value="NZ_BJUE01000021.1"/>
</dbReference>
<gene>
    <name evidence="2" type="ORF">DFR61_12712</name>
    <name evidence="1" type="ORF">NCTC10597_01144</name>
</gene>
<reference evidence="1 3" key="1">
    <citation type="submission" date="2018-06" db="EMBL/GenBank/DDBJ databases">
        <authorList>
            <consortium name="Pathogen Informatics"/>
            <person name="Doyle S."/>
        </authorList>
    </citation>
    <scope>NUCLEOTIDE SEQUENCE [LARGE SCALE GENOMIC DNA]</scope>
    <source>
        <strain evidence="1 3">NCTC10597</strain>
    </source>
</reference>
<reference evidence="2 4" key="2">
    <citation type="submission" date="2019-03" db="EMBL/GenBank/DDBJ databases">
        <title>Genomic Encyclopedia of Type Strains, Phase IV (KMG-IV): sequencing the most valuable type-strain genomes for metagenomic binning, comparative biology and taxonomic classification.</title>
        <authorList>
            <person name="Goeker M."/>
        </authorList>
    </citation>
    <scope>NUCLEOTIDE SEQUENCE [LARGE SCALE GENOMIC DNA]</scope>
    <source>
        <strain evidence="2 4">DSM 20580</strain>
    </source>
</reference>
<evidence type="ECO:0000313" key="3">
    <source>
        <dbReference type="Proteomes" id="UP000254330"/>
    </source>
</evidence>
<dbReference type="OrthoDB" id="1907642at2"/>
<keyword evidence="4" id="KW-1185">Reference proteome</keyword>
<evidence type="ECO:0000313" key="2">
    <source>
        <dbReference type="EMBL" id="TDR36013.1"/>
    </source>
</evidence>